<keyword evidence="3 6" id="KW-0560">Oxidoreductase</keyword>
<keyword evidence="2" id="KW-0288">FMN</keyword>
<keyword evidence="1" id="KW-0285">Flavoprotein</keyword>
<protein>
    <submittedName>
        <fullName evidence="6">Alkanesulfonate monooxygenase</fullName>
        <ecNumber evidence="6">1.14.14.5</ecNumber>
    </submittedName>
</protein>
<dbReference type="AlphaFoldDB" id="A0A1Y2MJU7"/>
<dbReference type="InterPro" id="IPR024014">
    <property type="entry name" value="DMSO2_SphG"/>
</dbReference>
<dbReference type="RefSeq" id="WP_085916082.1">
    <property type="nucleotide sequence ID" value="NZ_AP018920.1"/>
</dbReference>
<accession>A0A1Y2MJU7</accession>
<dbReference type="OrthoDB" id="9814695at2"/>
<evidence type="ECO:0000313" key="7">
    <source>
        <dbReference type="Proteomes" id="UP000194360"/>
    </source>
</evidence>
<evidence type="ECO:0000313" key="6">
    <source>
        <dbReference type="EMBL" id="OSY35566.1"/>
    </source>
</evidence>
<comment type="caution">
    <text evidence="6">The sequence shown here is derived from an EMBL/GenBank/DDBJ whole genome shotgun (WGS) entry which is preliminary data.</text>
</comment>
<dbReference type="SUPFAM" id="SSF51679">
    <property type="entry name" value="Bacterial luciferase-like"/>
    <property type="match status" value="1"/>
</dbReference>
<evidence type="ECO:0000256" key="1">
    <source>
        <dbReference type="ARBA" id="ARBA00022630"/>
    </source>
</evidence>
<dbReference type="EC" id="1.14.14.5" evidence="6"/>
<dbReference type="GO" id="GO:0046306">
    <property type="term" value="P:alkanesulfonate catabolic process"/>
    <property type="evidence" value="ECO:0007669"/>
    <property type="project" value="TreeGrafter"/>
</dbReference>
<evidence type="ECO:0000256" key="2">
    <source>
        <dbReference type="ARBA" id="ARBA00022643"/>
    </source>
</evidence>
<dbReference type="GO" id="GO:0008726">
    <property type="term" value="F:alkanesulfonate monooxygenase activity"/>
    <property type="evidence" value="ECO:0007669"/>
    <property type="project" value="UniProtKB-EC"/>
</dbReference>
<dbReference type="PANTHER" id="PTHR42847">
    <property type="entry name" value="ALKANESULFONATE MONOOXYGENASE"/>
    <property type="match status" value="1"/>
</dbReference>
<dbReference type="PANTHER" id="PTHR42847:SF4">
    <property type="entry name" value="ALKANESULFONATE MONOOXYGENASE-RELATED"/>
    <property type="match status" value="1"/>
</dbReference>
<sequence>MSENTIDSLDTTLNAQISEPLKFAYWVPNVSGGLVTSTIEQRTDWGYDYNVRLARTAENNGFDYALSQIRYMASYGADHQHEATAFSLALGLATERLKVIAAVHPGLWEPAVLAKWVATADHLTGGRIAVNVVSGWLKAEFTALGQPWLEHDERYRRANEFIRVLREIWTAGESGAEFAGDFYRVHGYDLKPKPVEVPGRPHPEIFQGGNSTAARRNGGTVSDWYFSNGKDYDGFTEQVEEVLGHAKTAERPAPVRFGLNAFLIARDDESEARETLREIIAKANRPAVEGFRDAVQQAGNATGDKRGMWADSSFEDLVQYNDGFRSQLIGTPEQIADRAIEYKRRGANLLLLGFLHFQEEVEYFGAKVLPIIREKEAELASREPQPTSV</sequence>
<name>A0A1Y2MJU7_PSEAH</name>
<proteinExistence type="predicted"/>
<dbReference type="CDD" id="cd01094">
    <property type="entry name" value="Alkanesulfonate_monoxygenase"/>
    <property type="match status" value="1"/>
</dbReference>
<dbReference type="Pfam" id="PF00296">
    <property type="entry name" value="Bac_luciferase"/>
    <property type="match status" value="1"/>
</dbReference>
<dbReference type="NCBIfam" id="TIGR04021">
    <property type="entry name" value="LLM_DMSO2_sfnG"/>
    <property type="match status" value="1"/>
</dbReference>
<evidence type="ECO:0000256" key="4">
    <source>
        <dbReference type="ARBA" id="ARBA00023033"/>
    </source>
</evidence>
<dbReference type="Proteomes" id="UP000194360">
    <property type="component" value="Unassembled WGS sequence"/>
</dbReference>
<evidence type="ECO:0000259" key="5">
    <source>
        <dbReference type="Pfam" id="PF00296"/>
    </source>
</evidence>
<dbReference type="InterPro" id="IPR036661">
    <property type="entry name" value="Luciferase-like_sf"/>
</dbReference>
<organism evidence="6 7">
    <name type="scientific">Pseudonocardia autotrophica</name>
    <name type="common">Amycolata autotrophica</name>
    <name type="synonym">Nocardia autotrophica</name>
    <dbReference type="NCBI Taxonomy" id="2074"/>
    <lineage>
        <taxon>Bacteria</taxon>
        <taxon>Bacillati</taxon>
        <taxon>Actinomycetota</taxon>
        <taxon>Actinomycetes</taxon>
        <taxon>Pseudonocardiales</taxon>
        <taxon>Pseudonocardiaceae</taxon>
        <taxon>Pseudonocardia</taxon>
    </lineage>
</organism>
<dbReference type="InterPro" id="IPR011251">
    <property type="entry name" value="Luciferase-like_dom"/>
</dbReference>
<dbReference type="STRING" id="2074.BG845_06006"/>
<evidence type="ECO:0000256" key="3">
    <source>
        <dbReference type="ARBA" id="ARBA00023002"/>
    </source>
</evidence>
<feature type="domain" description="Luciferase-like" evidence="5">
    <location>
        <begin position="22"/>
        <end position="348"/>
    </location>
</feature>
<keyword evidence="4 6" id="KW-0503">Monooxygenase</keyword>
<dbReference type="InterPro" id="IPR050172">
    <property type="entry name" value="SsuD_RutA_monooxygenase"/>
</dbReference>
<gene>
    <name evidence="6" type="primary">ssuD</name>
    <name evidence="6" type="ORF">BG845_06006</name>
</gene>
<dbReference type="Gene3D" id="3.20.20.30">
    <property type="entry name" value="Luciferase-like domain"/>
    <property type="match status" value="1"/>
</dbReference>
<keyword evidence="7" id="KW-1185">Reference proteome</keyword>
<dbReference type="EMBL" id="MIGB01000050">
    <property type="protein sequence ID" value="OSY35566.1"/>
    <property type="molecule type" value="Genomic_DNA"/>
</dbReference>
<reference evidence="6 7" key="1">
    <citation type="submission" date="2016-09" db="EMBL/GenBank/DDBJ databases">
        <title>Pseudonocardia autotrophica DSM535, a candidate organism with high potential of specific P450 cytochromes.</title>
        <authorList>
            <person name="Grumaz C."/>
            <person name="Vainshtein Y."/>
            <person name="Kirstahler P."/>
            <person name="Sohn K."/>
        </authorList>
    </citation>
    <scope>NUCLEOTIDE SEQUENCE [LARGE SCALE GENOMIC DNA]</scope>
    <source>
        <strain evidence="6 7">DSM 535</strain>
    </source>
</reference>